<keyword evidence="3 6" id="KW-0812">Transmembrane</keyword>
<dbReference type="InterPro" id="IPR051204">
    <property type="entry name" value="ABC_transp_perm/SBD"/>
</dbReference>
<dbReference type="Pfam" id="PF00528">
    <property type="entry name" value="BPD_transp_1"/>
    <property type="match status" value="1"/>
</dbReference>
<gene>
    <name evidence="8" type="ORF">KDI_42430</name>
</gene>
<keyword evidence="9" id="KW-1185">Reference proteome</keyword>
<evidence type="ECO:0000256" key="2">
    <source>
        <dbReference type="ARBA" id="ARBA00022448"/>
    </source>
</evidence>
<feature type="transmembrane region" description="Helical" evidence="6">
    <location>
        <begin position="181"/>
        <end position="201"/>
    </location>
</feature>
<keyword evidence="2 6" id="KW-0813">Transport</keyword>
<dbReference type="GO" id="GO:0055085">
    <property type="term" value="P:transmembrane transport"/>
    <property type="evidence" value="ECO:0007669"/>
    <property type="project" value="InterPro"/>
</dbReference>
<evidence type="ECO:0000256" key="6">
    <source>
        <dbReference type="RuleBase" id="RU363032"/>
    </source>
</evidence>
<dbReference type="InterPro" id="IPR035906">
    <property type="entry name" value="MetI-like_sf"/>
</dbReference>
<keyword evidence="4 6" id="KW-1133">Transmembrane helix</keyword>
<evidence type="ECO:0000259" key="7">
    <source>
        <dbReference type="PROSITE" id="PS50928"/>
    </source>
</evidence>
<comment type="subcellular location">
    <subcellularLocation>
        <location evidence="6">Cell membrane</location>
        <topology evidence="6">Multi-pass membrane protein</topology>
    </subcellularLocation>
    <subcellularLocation>
        <location evidence="1">Membrane</location>
        <topology evidence="1">Multi-pass membrane protein</topology>
    </subcellularLocation>
</comment>
<dbReference type="AlphaFoldDB" id="A0A5A5TI36"/>
<feature type="domain" description="ABC transmembrane type-1" evidence="7">
    <location>
        <begin position="19"/>
        <end position="198"/>
    </location>
</feature>
<protein>
    <recommendedName>
        <fullName evidence="7">ABC transmembrane type-1 domain-containing protein</fullName>
    </recommendedName>
</protein>
<feature type="transmembrane region" description="Helical" evidence="6">
    <location>
        <begin position="49"/>
        <end position="73"/>
    </location>
</feature>
<name>A0A5A5TI36_9CHLR</name>
<feature type="transmembrane region" description="Helical" evidence="6">
    <location>
        <begin position="85"/>
        <end position="104"/>
    </location>
</feature>
<dbReference type="PROSITE" id="PS50928">
    <property type="entry name" value="ABC_TM1"/>
    <property type="match status" value="1"/>
</dbReference>
<dbReference type="OrthoDB" id="9801163at2"/>
<dbReference type="PANTHER" id="PTHR30177">
    <property type="entry name" value="GLYCINE BETAINE/L-PROLINE TRANSPORT SYSTEM PERMEASE PROTEIN PROW"/>
    <property type="match status" value="1"/>
</dbReference>
<dbReference type="GO" id="GO:0005886">
    <property type="term" value="C:plasma membrane"/>
    <property type="evidence" value="ECO:0007669"/>
    <property type="project" value="UniProtKB-SubCell"/>
</dbReference>
<dbReference type="RefSeq" id="WP_149403549.1">
    <property type="nucleotide sequence ID" value="NZ_BIXY01000079.1"/>
</dbReference>
<reference evidence="8 9" key="1">
    <citation type="submission" date="2019-01" db="EMBL/GenBank/DDBJ databases">
        <title>Draft genome sequence of Dictyobacter sp. Uno17.</title>
        <authorList>
            <person name="Wang C.M."/>
            <person name="Zheng Y."/>
            <person name="Sakai Y."/>
            <person name="Abe K."/>
            <person name="Yokota A."/>
            <person name="Yabe S."/>
        </authorList>
    </citation>
    <scope>NUCLEOTIDE SEQUENCE [LARGE SCALE GENOMIC DNA]</scope>
    <source>
        <strain evidence="8 9">Uno17</strain>
    </source>
</reference>
<proteinExistence type="inferred from homology"/>
<evidence type="ECO:0000256" key="5">
    <source>
        <dbReference type="ARBA" id="ARBA00023136"/>
    </source>
</evidence>
<sequence length="216" mass="22546">MNALWQFVTDPGNTFASHTIAYLQICGISIFFAILIGVVLGVAVSRSPLLAFAAVNVSGLMRAIPVIAFLIAALPYLGTGFKPTVIALIVLGIPPVLLNTYTGIRGIDPAIIDAARGMGMTQWQIITRIQTPLVLPIIAAGVRTSAVQIVATATLAAIIGAGGYGEYIIDGLNRLDNTATLAGAIPVALLAIIVELFMSWLQRALTPAGLRVSAKV</sequence>
<dbReference type="Gene3D" id="1.10.3720.10">
    <property type="entry name" value="MetI-like"/>
    <property type="match status" value="1"/>
</dbReference>
<dbReference type="Proteomes" id="UP000322530">
    <property type="component" value="Unassembled WGS sequence"/>
</dbReference>
<accession>A0A5A5TI36</accession>
<dbReference type="GO" id="GO:0031460">
    <property type="term" value="P:glycine betaine transport"/>
    <property type="evidence" value="ECO:0007669"/>
    <property type="project" value="TreeGrafter"/>
</dbReference>
<feature type="transmembrane region" description="Helical" evidence="6">
    <location>
        <begin position="149"/>
        <end position="169"/>
    </location>
</feature>
<dbReference type="InterPro" id="IPR000515">
    <property type="entry name" value="MetI-like"/>
</dbReference>
<comment type="caution">
    <text evidence="8">The sequence shown here is derived from an EMBL/GenBank/DDBJ whole genome shotgun (WGS) entry which is preliminary data.</text>
</comment>
<dbReference type="SUPFAM" id="SSF161098">
    <property type="entry name" value="MetI-like"/>
    <property type="match status" value="1"/>
</dbReference>
<dbReference type="EMBL" id="BIXY01000079">
    <property type="protein sequence ID" value="GCF10679.1"/>
    <property type="molecule type" value="Genomic_DNA"/>
</dbReference>
<comment type="similarity">
    <text evidence="6">Belongs to the binding-protein-dependent transport system permease family.</text>
</comment>
<evidence type="ECO:0000256" key="4">
    <source>
        <dbReference type="ARBA" id="ARBA00022989"/>
    </source>
</evidence>
<evidence type="ECO:0000313" key="8">
    <source>
        <dbReference type="EMBL" id="GCF10679.1"/>
    </source>
</evidence>
<feature type="transmembrane region" description="Helical" evidence="6">
    <location>
        <begin position="20"/>
        <end position="42"/>
    </location>
</feature>
<evidence type="ECO:0000256" key="3">
    <source>
        <dbReference type="ARBA" id="ARBA00022692"/>
    </source>
</evidence>
<evidence type="ECO:0000256" key="1">
    <source>
        <dbReference type="ARBA" id="ARBA00004141"/>
    </source>
</evidence>
<keyword evidence="5 6" id="KW-0472">Membrane</keyword>
<evidence type="ECO:0000313" key="9">
    <source>
        <dbReference type="Proteomes" id="UP000322530"/>
    </source>
</evidence>
<dbReference type="PANTHER" id="PTHR30177:SF4">
    <property type="entry name" value="OSMOPROTECTANT IMPORT PERMEASE PROTEIN OSMW"/>
    <property type="match status" value="1"/>
</dbReference>
<organism evidence="8 9">
    <name type="scientific">Dictyobacter arantiisoli</name>
    <dbReference type="NCBI Taxonomy" id="2014874"/>
    <lineage>
        <taxon>Bacteria</taxon>
        <taxon>Bacillati</taxon>
        <taxon>Chloroflexota</taxon>
        <taxon>Ktedonobacteria</taxon>
        <taxon>Ktedonobacterales</taxon>
        <taxon>Dictyobacteraceae</taxon>
        <taxon>Dictyobacter</taxon>
    </lineage>
</organism>
<dbReference type="CDD" id="cd06261">
    <property type="entry name" value="TM_PBP2"/>
    <property type="match status" value="1"/>
</dbReference>